<keyword evidence="2" id="KW-0238">DNA-binding</keyword>
<dbReference type="InterPro" id="IPR016032">
    <property type="entry name" value="Sig_transdc_resp-reg_C-effctor"/>
</dbReference>
<feature type="domain" description="HTH luxR-type" evidence="4">
    <location>
        <begin position="176"/>
        <end position="241"/>
    </location>
</feature>
<dbReference type="AlphaFoldDB" id="A0A2T0WRT5"/>
<dbReference type="PROSITE" id="PS00622">
    <property type="entry name" value="HTH_LUXR_1"/>
    <property type="match status" value="1"/>
</dbReference>
<dbReference type="OrthoDB" id="9810375at2"/>
<gene>
    <name evidence="5" type="ORF">CLV74_106111</name>
</gene>
<dbReference type="EMBL" id="PVTQ01000006">
    <property type="protein sequence ID" value="PRY89409.1"/>
    <property type="molecule type" value="Genomic_DNA"/>
</dbReference>
<dbReference type="PANTHER" id="PTHR44688">
    <property type="entry name" value="DNA-BINDING TRANSCRIPTIONAL ACTIVATOR DEVR_DOSR"/>
    <property type="match status" value="1"/>
</dbReference>
<dbReference type="Proteomes" id="UP000238392">
    <property type="component" value="Unassembled WGS sequence"/>
</dbReference>
<evidence type="ECO:0000256" key="3">
    <source>
        <dbReference type="ARBA" id="ARBA00023163"/>
    </source>
</evidence>
<organism evidence="5 6">
    <name type="scientific">Donghicola tyrosinivorans</name>
    <dbReference type="NCBI Taxonomy" id="1652492"/>
    <lineage>
        <taxon>Bacteria</taxon>
        <taxon>Pseudomonadati</taxon>
        <taxon>Pseudomonadota</taxon>
        <taxon>Alphaproteobacteria</taxon>
        <taxon>Rhodobacterales</taxon>
        <taxon>Roseobacteraceae</taxon>
        <taxon>Donghicola</taxon>
    </lineage>
</organism>
<dbReference type="InterPro" id="IPR036388">
    <property type="entry name" value="WH-like_DNA-bd_sf"/>
</dbReference>
<protein>
    <submittedName>
        <fullName evidence="5">Regulatory LuxR family protein</fullName>
    </submittedName>
</protein>
<dbReference type="PROSITE" id="PS50043">
    <property type="entry name" value="HTH_LUXR_2"/>
    <property type="match status" value="1"/>
</dbReference>
<evidence type="ECO:0000313" key="5">
    <source>
        <dbReference type="EMBL" id="PRY89409.1"/>
    </source>
</evidence>
<reference evidence="5 6" key="1">
    <citation type="submission" date="2018-03" db="EMBL/GenBank/DDBJ databases">
        <title>Genomic Encyclopedia of Archaeal and Bacterial Type Strains, Phase II (KMG-II): from individual species to whole genera.</title>
        <authorList>
            <person name="Goeker M."/>
        </authorList>
    </citation>
    <scope>NUCLEOTIDE SEQUENCE [LARGE SCALE GENOMIC DNA]</scope>
    <source>
        <strain evidence="5 6">DSM 100212</strain>
    </source>
</reference>
<dbReference type="GO" id="GO:0006355">
    <property type="term" value="P:regulation of DNA-templated transcription"/>
    <property type="evidence" value="ECO:0007669"/>
    <property type="project" value="InterPro"/>
</dbReference>
<keyword evidence="3" id="KW-0804">Transcription</keyword>
<dbReference type="SMART" id="SM00421">
    <property type="entry name" value="HTH_LUXR"/>
    <property type="match status" value="1"/>
</dbReference>
<evidence type="ECO:0000256" key="1">
    <source>
        <dbReference type="ARBA" id="ARBA00023015"/>
    </source>
</evidence>
<evidence type="ECO:0000256" key="2">
    <source>
        <dbReference type="ARBA" id="ARBA00023125"/>
    </source>
</evidence>
<comment type="caution">
    <text evidence="5">The sequence shown here is derived from an EMBL/GenBank/DDBJ whole genome shotgun (WGS) entry which is preliminary data.</text>
</comment>
<proteinExistence type="predicted"/>
<keyword evidence="1" id="KW-0805">Transcription regulation</keyword>
<name>A0A2T0WRT5_9RHOB</name>
<keyword evidence="6" id="KW-1185">Reference proteome</keyword>
<dbReference type="GO" id="GO:0003677">
    <property type="term" value="F:DNA binding"/>
    <property type="evidence" value="ECO:0007669"/>
    <property type="project" value="UniProtKB-KW"/>
</dbReference>
<dbReference type="Gene3D" id="1.10.10.10">
    <property type="entry name" value="Winged helix-like DNA-binding domain superfamily/Winged helix DNA-binding domain"/>
    <property type="match status" value="1"/>
</dbReference>
<dbReference type="PRINTS" id="PR00038">
    <property type="entry name" value="HTHLUXR"/>
</dbReference>
<dbReference type="PANTHER" id="PTHR44688:SF16">
    <property type="entry name" value="DNA-BINDING TRANSCRIPTIONAL ACTIVATOR DEVR_DOSR"/>
    <property type="match status" value="1"/>
</dbReference>
<dbReference type="SUPFAM" id="SSF46894">
    <property type="entry name" value="C-terminal effector domain of the bipartite response regulators"/>
    <property type="match status" value="1"/>
</dbReference>
<accession>A0A2T0WRT5</accession>
<dbReference type="CDD" id="cd06170">
    <property type="entry name" value="LuxR_C_like"/>
    <property type="match status" value="1"/>
</dbReference>
<dbReference type="Pfam" id="PF00196">
    <property type="entry name" value="GerE"/>
    <property type="match status" value="1"/>
</dbReference>
<evidence type="ECO:0000313" key="6">
    <source>
        <dbReference type="Proteomes" id="UP000238392"/>
    </source>
</evidence>
<sequence>MTTSMTFDPVTSASLPTLAPDGKRQIAIVGCGATFSRRLRGSVSAEFPERDVIFFDRIDAYVDGHRAEPSGFEMVMFDAGSFCAFAAKLAGGEVTLPSGRVAVALEDTSACDTVFDAHSSLIFSEGISLLPMNSGINAWLCLLSLVHTGSQYLPASIALRLLSLGGAALATCDPDALARIERLTPREREILAAIGGGMSNRLIATEFGISEHTVKIHIHRVISKLEVPNRTSAAVFFLGHRALFD</sequence>
<dbReference type="InterPro" id="IPR000792">
    <property type="entry name" value="Tscrpt_reg_LuxR_C"/>
</dbReference>
<evidence type="ECO:0000259" key="4">
    <source>
        <dbReference type="PROSITE" id="PS50043"/>
    </source>
</evidence>